<dbReference type="Proteomes" id="UP000464330">
    <property type="component" value="Chromosome"/>
</dbReference>
<feature type="domain" description="3-hydroxyisobutyrate dehydrogenase-like NAD-binding" evidence="3">
    <location>
        <begin position="223"/>
        <end position="341"/>
    </location>
</feature>
<dbReference type="GO" id="GO:0050661">
    <property type="term" value="F:NADP binding"/>
    <property type="evidence" value="ECO:0007669"/>
    <property type="project" value="InterPro"/>
</dbReference>
<keyword evidence="4" id="KW-0560">Oxidoreductase</keyword>
<dbReference type="Proteomes" id="UP000239833">
    <property type="component" value="Chromosome"/>
</dbReference>
<feature type="domain" description="6-phosphogluconate dehydrogenase NADP-binding" evidence="2">
    <location>
        <begin position="61"/>
        <end position="220"/>
    </location>
</feature>
<reference evidence="4 7" key="2">
    <citation type="journal article" date="2020" name="Int. J. Med. Microbiol.">
        <title>Discovery of Paenibacillus larvae ERIC V: Phenotypic and genomic comparison to genotypes ERIC I-IV reveal different inventories of virulence factors which correlate with epidemiological prevalences of American Foulbrood.</title>
        <authorList>
            <person name="Beims H."/>
            <person name="Bunk B."/>
            <person name="Erler S."/>
            <person name="Mohr K.I."/>
            <person name="Sproer C."/>
            <person name="Pradella S."/>
            <person name="Gunther G."/>
            <person name="Rohde M."/>
            <person name="von der Ohe W."/>
            <person name="Steinert M."/>
        </authorList>
    </citation>
    <scope>NUCLEOTIDE SEQUENCE</scope>
    <source>
        <strain evidence="4">Eric_III</strain>
        <strain evidence="5">Eric_V</strain>
    </source>
</reference>
<accession>A0A8B6WUR1</accession>
<evidence type="ECO:0000259" key="2">
    <source>
        <dbReference type="Pfam" id="PF03446"/>
    </source>
</evidence>
<dbReference type="EC" id="1.1.1.60" evidence="4"/>
<dbReference type="Gene3D" id="3.40.50.720">
    <property type="entry name" value="NAD(P)-binding Rossmann-like Domain"/>
    <property type="match status" value="1"/>
</dbReference>
<evidence type="ECO:0000259" key="3">
    <source>
        <dbReference type="Pfam" id="PF14833"/>
    </source>
</evidence>
<evidence type="ECO:0000256" key="1">
    <source>
        <dbReference type="ARBA" id="ARBA00009080"/>
    </source>
</evidence>
<dbReference type="InterPro" id="IPR008927">
    <property type="entry name" value="6-PGluconate_DH-like_C_sf"/>
</dbReference>
<evidence type="ECO:0000313" key="4">
    <source>
        <dbReference type="EMBL" id="AVF24816.1"/>
    </source>
</evidence>
<dbReference type="EMBL" id="CP019717">
    <property type="protein sequence ID" value="QHZ49729.1"/>
    <property type="molecule type" value="Genomic_DNA"/>
</dbReference>
<dbReference type="STRING" id="147375.BXP28_19665"/>
<protein>
    <submittedName>
        <fullName evidence="4">Putative 2-hydroxy-3-oxopropionate reductase GarR</fullName>
        <ecNumber evidence="4">1.1.1.60</ecNumber>
    </submittedName>
</protein>
<comment type="similarity">
    <text evidence="1">Belongs to the HIBADH-related family.</text>
</comment>
<sequence>MNLFPVCVFPNIPDLAFVGNLSSFPEKALFSFSYIKSARKRQALFSQTKDNYLHRGENMKRIGFIGLGTMGLPMALNLVKKNYPVKIYNRTAEKAEKLVQSGAEQAFSPKEAAADTDVVFTMLSNDAVIREIFYGKDGLIEQLAEGQTVIDCSTVSPKLSRQLYQDLAAKGVRFLDAPVTGSKPAAESATLLFMVGGDKDTFNQHYDLLMDLGSKVLYMGPSGSGSYTKLAHNTIVGINAIGLMEGMSLAARAGLDTSLFLEIVKGGAANSRQAELKGEKIINGDYSVQFSLQLMLKDLLLASELTGEFQLPTPLLHAATSLFQMGLSKGLGEKDLCAGVQCYEEWMGHTVGHQASVKTQET</sequence>
<dbReference type="RefSeq" id="WP_323805203.1">
    <property type="nucleotide sequence ID" value="NZ_CP019651.1"/>
</dbReference>
<dbReference type="InterPro" id="IPR006115">
    <property type="entry name" value="6PGDH_NADP-bd"/>
</dbReference>
<dbReference type="InterPro" id="IPR002204">
    <property type="entry name" value="3-OH-isobutyrate_DH-rel_CS"/>
</dbReference>
<gene>
    <name evidence="4" type="primary">garR</name>
    <name evidence="4" type="ORF">ERICIII_00596</name>
    <name evidence="5" type="ORF">ERICV_00540</name>
</gene>
<dbReference type="Gene3D" id="1.10.1040.10">
    <property type="entry name" value="N-(1-d-carboxylethyl)-l-norvaline Dehydrogenase, domain 2"/>
    <property type="match status" value="1"/>
</dbReference>
<dbReference type="PANTHER" id="PTHR43060:SF15">
    <property type="entry name" value="3-HYDROXYISOBUTYRATE DEHYDROGENASE-LIKE 1, MITOCHONDRIAL-RELATED"/>
    <property type="match status" value="1"/>
</dbReference>
<name>A0A2L1TVU9_9BACL</name>
<reference evidence="6" key="1">
    <citation type="submission" date="2017-02" db="EMBL/GenBank/DDBJ databases">
        <title>Delineation of Paenibacillus larvae strains originating from foulbrood outbreaks.</title>
        <authorList>
            <person name="Beims H."/>
            <person name="Bunk B."/>
            <person name="Sproeer C."/>
            <person name="Mohr K.I."/>
            <person name="Pradella S."/>
            <person name="Guenther G."/>
            <person name="Rohde M."/>
            <person name="von der Ohe W."/>
            <person name="Steinert M."/>
        </authorList>
    </citation>
    <scope>NUCLEOTIDE SEQUENCE [LARGE SCALE GENOMIC DNA]</scope>
    <source>
        <strain evidence="6">Eric_III</strain>
    </source>
</reference>
<dbReference type="EMBL" id="CP019655">
    <property type="protein sequence ID" value="AVF24816.1"/>
    <property type="molecule type" value="Genomic_DNA"/>
</dbReference>
<dbReference type="InterPro" id="IPR036291">
    <property type="entry name" value="NAD(P)-bd_dom_sf"/>
</dbReference>
<dbReference type="InterPro" id="IPR013328">
    <property type="entry name" value="6PGD_dom2"/>
</dbReference>
<accession>A0A6C0QLV7</accession>
<dbReference type="SUPFAM" id="SSF51735">
    <property type="entry name" value="NAD(P)-binding Rossmann-fold domains"/>
    <property type="match status" value="1"/>
</dbReference>
<dbReference type="PANTHER" id="PTHR43060">
    <property type="entry name" value="3-HYDROXYISOBUTYRATE DEHYDROGENASE-LIKE 1, MITOCHONDRIAL-RELATED"/>
    <property type="match status" value="1"/>
</dbReference>
<evidence type="ECO:0000313" key="7">
    <source>
        <dbReference type="Proteomes" id="UP000464330"/>
    </source>
</evidence>
<evidence type="ECO:0000313" key="5">
    <source>
        <dbReference type="EMBL" id="QHZ49729.1"/>
    </source>
</evidence>
<dbReference type="PROSITE" id="PS00895">
    <property type="entry name" value="3_HYDROXYISOBUT_DH"/>
    <property type="match status" value="1"/>
</dbReference>
<dbReference type="Pfam" id="PF03446">
    <property type="entry name" value="NAD_binding_2"/>
    <property type="match status" value="1"/>
</dbReference>
<dbReference type="GO" id="GO:0008679">
    <property type="term" value="F:2-hydroxy-3-oxopropionate reductase activity"/>
    <property type="evidence" value="ECO:0007669"/>
    <property type="project" value="UniProtKB-EC"/>
</dbReference>
<organism evidence="4 6">
    <name type="scientific">Paenibacillus larvae subsp. larvae</name>
    <dbReference type="NCBI Taxonomy" id="147375"/>
    <lineage>
        <taxon>Bacteria</taxon>
        <taxon>Bacillati</taxon>
        <taxon>Bacillota</taxon>
        <taxon>Bacilli</taxon>
        <taxon>Bacillales</taxon>
        <taxon>Paenibacillaceae</taxon>
        <taxon>Paenibacillus</taxon>
    </lineage>
</organism>
<dbReference type="Pfam" id="PF14833">
    <property type="entry name" value="NAD_binding_11"/>
    <property type="match status" value="1"/>
</dbReference>
<dbReference type="AlphaFoldDB" id="A0A2L1TVU9"/>
<accession>A0A2L1TVU9</accession>
<dbReference type="InterPro" id="IPR029154">
    <property type="entry name" value="HIBADH-like_NADP-bd"/>
</dbReference>
<dbReference type="SUPFAM" id="SSF48179">
    <property type="entry name" value="6-phosphogluconate dehydrogenase C-terminal domain-like"/>
    <property type="match status" value="1"/>
</dbReference>
<proteinExistence type="inferred from homology"/>
<dbReference type="GeneID" id="64217430"/>
<dbReference type="GO" id="GO:0051287">
    <property type="term" value="F:NAD binding"/>
    <property type="evidence" value="ECO:0007669"/>
    <property type="project" value="InterPro"/>
</dbReference>
<evidence type="ECO:0000313" key="6">
    <source>
        <dbReference type="Proteomes" id="UP000239833"/>
    </source>
</evidence>
<dbReference type="GO" id="GO:0016054">
    <property type="term" value="P:organic acid catabolic process"/>
    <property type="evidence" value="ECO:0007669"/>
    <property type="project" value="UniProtKB-ARBA"/>
</dbReference>